<protein>
    <submittedName>
        <fullName evidence="10">Zinc finger protein 586-like</fullName>
    </submittedName>
</protein>
<evidence type="ECO:0000256" key="4">
    <source>
        <dbReference type="ARBA" id="ARBA00022833"/>
    </source>
</evidence>
<evidence type="ECO:0000313" key="9">
    <source>
        <dbReference type="Proteomes" id="UP000248482"/>
    </source>
</evidence>
<feature type="domain" description="C2H2-type" evidence="8">
    <location>
        <begin position="38"/>
        <end position="65"/>
    </location>
</feature>
<dbReference type="InterPro" id="IPR013087">
    <property type="entry name" value="Znf_C2H2_type"/>
</dbReference>
<name>A0A2Y9IKY4_ENHLU</name>
<evidence type="ECO:0000256" key="2">
    <source>
        <dbReference type="ARBA" id="ARBA00022737"/>
    </source>
</evidence>
<keyword evidence="3 6" id="KW-0863">Zinc-finger</keyword>
<dbReference type="InterPro" id="IPR036236">
    <property type="entry name" value="Znf_C2H2_sf"/>
</dbReference>
<dbReference type="FunFam" id="3.30.160.60:FF:002343">
    <property type="entry name" value="Zinc finger protein 33A"/>
    <property type="match status" value="1"/>
</dbReference>
<evidence type="ECO:0000256" key="1">
    <source>
        <dbReference type="ARBA" id="ARBA00022723"/>
    </source>
</evidence>
<evidence type="ECO:0000256" key="5">
    <source>
        <dbReference type="ARBA" id="ARBA00023242"/>
    </source>
</evidence>
<dbReference type="SUPFAM" id="SSF57667">
    <property type="entry name" value="beta-beta-alpha zinc fingers"/>
    <property type="match status" value="2"/>
</dbReference>
<sequence length="203" mass="21799">MLFEACPLGDKVPNSAFGPSAEKRTGSGFGECAHSGGWRCRAALCDLSKNSSLVKHRRVHTGEKPFSCGECGCAFSRSSHLAQPQRVHTRERPFARCECGRAFAESSGLLVSHRTHAGRGLVSAACATGRSASSPRWPSTSAALRECGKGFSQSCSLRKLLRTRTGEKPHPCGHRGHSFGQSSFLAKHQRVRTGERPYAGGES</sequence>
<dbReference type="GeneID" id="111139847"/>
<accession>A0A2Y9IKY4</accession>
<dbReference type="OrthoDB" id="427030at2759"/>
<proteinExistence type="predicted"/>
<dbReference type="FunFam" id="3.30.160.60:FF:000446">
    <property type="entry name" value="Zinc finger protein"/>
    <property type="match status" value="1"/>
</dbReference>
<dbReference type="InterPro" id="IPR050826">
    <property type="entry name" value="Krueppel_C2H2_ZnFinger"/>
</dbReference>
<dbReference type="PANTHER" id="PTHR24377">
    <property type="entry name" value="IP01015P-RELATED"/>
    <property type="match status" value="1"/>
</dbReference>
<keyword evidence="5" id="KW-0539">Nucleus</keyword>
<feature type="domain" description="C2H2-type" evidence="8">
    <location>
        <begin position="170"/>
        <end position="197"/>
    </location>
</feature>
<dbReference type="PROSITE" id="PS50157">
    <property type="entry name" value="ZINC_FINGER_C2H2_2"/>
    <property type="match status" value="4"/>
</dbReference>
<evidence type="ECO:0000259" key="8">
    <source>
        <dbReference type="PROSITE" id="PS50157"/>
    </source>
</evidence>
<evidence type="ECO:0000256" key="6">
    <source>
        <dbReference type="PROSITE-ProRule" id="PRU00042"/>
    </source>
</evidence>
<organism evidence="9 10">
    <name type="scientific">Enhydra lutris kenyoni</name>
    <name type="common">northern sea otter</name>
    <dbReference type="NCBI Taxonomy" id="391180"/>
    <lineage>
        <taxon>Eukaryota</taxon>
        <taxon>Metazoa</taxon>
        <taxon>Chordata</taxon>
        <taxon>Craniata</taxon>
        <taxon>Vertebrata</taxon>
        <taxon>Euteleostomi</taxon>
        <taxon>Mammalia</taxon>
        <taxon>Eutheria</taxon>
        <taxon>Laurasiatheria</taxon>
        <taxon>Carnivora</taxon>
        <taxon>Caniformia</taxon>
        <taxon>Musteloidea</taxon>
        <taxon>Mustelidae</taxon>
        <taxon>Lutrinae</taxon>
        <taxon>Enhydra</taxon>
    </lineage>
</organism>
<feature type="domain" description="C2H2-type" evidence="8">
    <location>
        <begin position="66"/>
        <end position="93"/>
    </location>
</feature>
<gene>
    <name evidence="10" type="primary">LOC111139847</name>
</gene>
<feature type="region of interest" description="Disordered" evidence="7">
    <location>
        <begin position="166"/>
        <end position="203"/>
    </location>
</feature>
<keyword evidence="9" id="KW-1185">Reference proteome</keyword>
<dbReference type="Proteomes" id="UP000248482">
    <property type="component" value="Unplaced"/>
</dbReference>
<keyword evidence="2" id="KW-0677">Repeat</keyword>
<keyword evidence="1" id="KW-0479">Metal-binding</keyword>
<dbReference type="RefSeq" id="XP_022347964.1">
    <property type="nucleotide sequence ID" value="XM_022492256.1"/>
</dbReference>
<reference evidence="10" key="1">
    <citation type="submission" date="2025-08" db="UniProtKB">
        <authorList>
            <consortium name="RefSeq"/>
        </authorList>
    </citation>
    <scope>IDENTIFICATION</scope>
    <source>
        <tissue evidence="10">Blood</tissue>
    </source>
</reference>
<evidence type="ECO:0000313" key="10">
    <source>
        <dbReference type="RefSeq" id="XP_022347964.1"/>
    </source>
</evidence>
<dbReference type="STRING" id="391180.A0A2Y9IKY4"/>
<dbReference type="AlphaFoldDB" id="A0A2Y9IKY4"/>
<dbReference type="KEGG" id="elk:111139847"/>
<feature type="domain" description="C2H2-type" evidence="8">
    <location>
        <begin position="142"/>
        <end position="169"/>
    </location>
</feature>
<dbReference type="Gene3D" id="3.30.160.60">
    <property type="entry name" value="Classic Zinc Finger"/>
    <property type="match status" value="5"/>
</dbReference>
<dbReference type="GO" id="GO:0008270">
    <property type="term" value="F:zinc ion binding"/>
    <property type="evidence" value="ECO:0007669"/>
    <property type="project" value="UniProtKB-KW"/>
</dbReference>
<keyword evidence="4" id="KW-0862">Zinc</keyword>
<evidence type="ECO:0000256" key="7">
    <source>
        <dbReference type="SAM" id="MobiDB-lite"/>
    </source>
</evidence>
<evidence type="ECO:0000256" key="3">
    <source>
        <dbReference type="ARBA" id="ARBA00022771"/>
    </source>
</evidence>